<feature type="chain" id="PRO_5017580802" description="FimV N-terminal domain-containing protein" evidence="4">
    <location>
        <begin position="23"/>
        <end position="522"/>
    </location>
</feature>
<dbReference type="AlphaFoldDB" id="A0A3E0X2Z5"/>
<evidence type="ECO:0000256" key="4">
    <source>
        <dbReference type="SAM" id="SignalP"/>
    </source>
</evidence>
<feature type="domain" description="FimV N-terminal" evidence="5">
    <location>
        <begin position="23"/>
        <end position="128"/>
    </location>
</feature>
<dbReference type="NCBIfam" id="TIGR03505">
    <property type="entry name" value="FimV_core"/>
    <property type="match status" value="1"/>
</dbReference>
<name>A0A3E0X2Z5_9GAMM</name>
<dbReference type="PROSITE" id="PS51257">
    <property type="entry name" value="PROKAR_LIPOPROTEIN"/>
    <property type="match status" value="1"/>
</dbReference>
<dbReference type="Proteomes" id="UP000256763">
    <property type="component" value="Unassembled WGS sequence"/>
</dbReference>
<feature type="transmembrane region" description="Helical" evidence="3">
    <location>
        <begin position="454"/>
        <end position="472"/>
    </location>
</feature>
<reference evidence="7" key="1">
    <citation type="submission" date="2017-05" db="EMBL/GenBank/DDBJ databases">
        <authorList>
            <person name="Sharma S."/>
            <person name="Sidhu C."/>
            <person name="Pinnaka A.K."/>
        </authorList>
    </citation>
    <scope>NUCLEOTIDE SEQUENCE [LARGE SCALE GENOMIC DNA]</scope>
    <source>
        <strain evidence="7">AK93</strain>
    </source>
</reference>
<dbReference type="InterPro" id="IPR018392">
    <property type="entry name" value="LysM"/>
</dbReference>
<keyword evidence="4" id="KW-0732">Signal</keyword>
<dbReference type="EMBL" id="NFZW01000002">
    <property type="protein sequence ID" value="RFA38846.1"/>
    <property type="molecule type" value="Genomic_DNA"/>
</dbReference>
<evidence type="ECO:0000313" key="7">
    <source>
        <dbReference type="Proteomes" id="UP000256763"/>
    </source>
</evidence>
<evidence type="ECO:0000313" key="6">
    <source>
        <dbReference type="EMBL" id="RFA38846.1"/>
    </source>
</evidence>
<evidence type="ECO:0000256" key="1">
    <source>
        <dbReference type="SAM" id="Coils"/>
    </source>
</evidence>
<evidence type="ECO:0000259" key="5">
    <source>
        <dbReference type="Pfam" id="PF25800"/>
    </source>
</evidence>
<organism evidence="6 7">
    <name type="scientific">Alkalilimnicola ehrlichii</name>
    <dbReference type="NCBI Taxonomy" id="351052"/>
    <lineage>
        <taxon>Bacteria</taxon>
        <taxon>Pseudomonadati</taxon>
        <taxon>Pseudomonadota</taxon>
        <taxon>Gammaproteobacteria</taxon>
        <taxon>Chromatiales</taxon>
        <taxon>Ectothiorhodospiraceae</taxon>
        <taxon>Alkalilimnicola</taxon>
    </lineage>
</organism>
<keyword evidence="3" id="KW-1133">Transmembrane helix</keyword>
<evidence type="ECO:0000256" key="3">
    <source>
        <dbReference type="SAM" id="Phobius"/>
    </source>
</evidence>
<dbReference type="Pfam" id="PF25800">
    <property type="entry name" value="FimV_N"/>
    <property type="match status" value="1"/>
</dbReference>
<feature type="compositionally biased region" description="Low complexity" evidence="2">
    <location>
        <begin position="135"/>
        <end position="144"/>
    </location>
</feature>
<dbReference type="CDD" id="cd00118">
    <property type="entry name" value="LysM"/>
    <property type="match status" value="1"/>
</dbReference>
<sequence>MARKIAHLVAALAATACTSAFALGLGAIESRSALNQPLSARIPLHAVQPDELRTVSVELAPSEAFDRAGVDRPFFLSNLAFEVVGGDRPYIRVTSSEPIKEPFLDFLVEVNWASGRMVREYTLLLDPPVYADEPSAAPATAASGRGVGSGVERGTRGATASPSRPEPRWTTEPEPAPAAPTAAVVSGQYRVNDGDSLWRIAERARPDGSIDVHQAMLAIARANPEAFIEGDINRLRRGSILRVPEGSEMAEVSRQNAFREIQRMLAEHRRPEPESVAAAESEPTPETPAQSRDASAAADGHLRVVAATDADLAVDGGSLVDAELNPTQESVERLQRELGMMRESELSLQSENEDLRRQVDGLRQELENLERLLNLQMEQQQTAQVPVPDLSIADEEAPVAGEEVAAEVASEATEAADAQTVAEVAEASSRPAVAPALPLEEPEEPGLLQDMRTMGMAVGTGLLLGLLGWLVVRRRRLAAAAPVSIQFDDDATGTRSPKLKSRTLTRPMSQRIMTRSPRRMPT</sequence>
<evidence type="ECO:0000256" key="2">
    <source>
        <dbReference type="SAM" id="MobiDB-lite"/>
    </source>
</evidence>
<dbReference type="InterPro" id="IPR057840">
    <property type="entry name" value="FimV_N"/>
</dbReference>
<comment type="caution">
    <text evidence="6">The sequence shown here is derived from an EMBL/GenBank/DDBJ whole genome shotgun (WGS) entry which is preliminary data.</text>
</comment>
<feature type="coiled-coil region" evidence="1">
    <location>
        <begin position="345"/>
        <end position="383"/>
    </location>
</feature>
<proteinExistence type="predicted"/>
<dbReference type="OrthoDB" id="5298707at2"/>
<accession>A0A3E0X2Z5</accession>
<dbReference type="InterPro" id="IPR020012">
    <property type="entry name" value="LysM_FimV"/>
</dbReference>
<keyword evidence="3" id="KW-0812">Transmembrane</keyword>
<protein>
    <recommendedName>
        <fullName evidence="5">FimV N-terminal domain-containing protein</fullName>
    </recommendedName>
</protein>
<dbReference type="Gene3D" id="3.10.350.10">
    <property type="entry name" value="LysM domain"/>
    <property type="match status" value="1"/>
</dbReference>
<keyword evidence="1" id="KW-0175">Coiled coil</keyword>
<dbReference type="RefSeq" id="WP_116300867.1">
    <property type="nucleotide sequence ID" value="NZ_NFZV01000002.1"/>
</dbReference>
<gene>
    <name evidence="6" type="ORF">CAL65_02780</name>
</gene>
<feature type="signal peptide" evidence="4">
    <location>
        <begin position="1"/>
        <end position="22"/>
    </location>
</feature>
<dbReference type="InterPro" id="IPR036779">
    <property type="entry name" value="LysM_dom_sf"/>
</dbReference>
<feature type="compositionally biased region" description="Low complexity" evidence="2">
    <location>
        <begin position="274"/>
        <end position="289"/>
    </location>
</feature>
<feature type="region of interest" description="Disordered" evidence="2">
    <location>
        <begin position="135"/>
        <end position="181"/>
    </location>
</feature>
<keyword evidence="3" id="KW-0472">Membrane</keyword>
<keyword evidence="7" id="KW-1185">Reference proteome</keyword>
<feature type="compositionally biased region" description="Low complexity" evidence="2">
    <location>
        <begin position="172"/>
        <end position="181"/>
    </location>
</feature>
<feature type="region of interest" description="Disordered" evidence="2">
    <location>
        <begin position="268"/>
        <end position="297"/>
    </location>
</feature>